<sequence length="174" mass="18998">MSQSETHKPHGQQPDAQQTSAQRAFARLKTLAGYWNGKAAMGPQPGDNAPVRVSLRVTSGGSALMHEMVPEGRSDNASRGDDDPITMLYIDGNRLLLTHYCDTGKNRPRMVGKLSPDGKTVEFDFLDVSGGTKNGHMHHAVFTIIDAAHHTEDWTYISPEGKPAQAHIDLVRAK</sequence>
<reference evidence="2 3" key="1">
    <citation type="journal article" date="2019" name="Nat. Microbiol.">
        <title>Mediterranean grassland soil C-N compound turnover is dependent on rainfall and depth, and is mediated by genomically divergent microorganisms.</title>
        <authorList>
            <person name="Diamond S."/>
            <person name="Andeer P.F."/>
            <person name="Li Z."/>
            <person name="Crits-Christoph A."/>
            <person name="Burstein D."/>
            <person name="Anantharaman K."/>
            <person name="Lane K.R."/>
            <person name="Thomas B.C."/>
            <person name="Pan C."/>
            <person name="Northen T.R."/>
            <person name="Banfield J.F."/>
        </authorList>
    </citation>
    <scope>NUCLEOTIDE SEQUENCE [LARGE SCALE GENOMIC DNA]</scope>
    <source>
        <strain evidence="2">WS_3</strain>
    </source>
</reference>
<evidence type="ECO:0000313" key="2">
    <source>
        <dbReference type="EMBL" id="TMQ48291.1"/>
    </source>
</evidence>
<name>A0A538SA83_UNCEI</name>
<proteinExistence type="predicted"/>
<evidence type="ECO:0000313" key="3">
    <source>
        <dbReference type="Proteomes" id="UP000320184"/>
    </source>
</evidence>
<evidence type="ECO:0000256" key="1">
    <source>
        <dbReference type="SAM" id="MobiDB-lite"/>
    </source>
</evidence>
<feature type="region of interest" description="Disordered" evidence="1">
    <location>
        <begin position="1"/>
        <end position="21"/>
    </location>
</feature>
<dbReference type="AlphaFoldDB" id="A0A538SA83"/>
<evidence type="ECO:0008006" key="4">
    <source>
        <dbReference type="Google" id="ProtNLM"/>
    </source>
</evidence>
<protein>
    <recommendedName>
        <fullName evidence="4">DUF1579 domain-containing protein</fullName>
    </recommendedName>
</protein>
<comment type="caution">
    <text evidence="2">The sequence shown here is derived from an EMBL/GenBank/DDBJ whole genome shotgun (WGS) entry which is preliminary data.</text>
</comment>
<dbReference type="EMBL" id="VBOT01000147">
    <property type="protein sequence ID" value="TMQ48291.1"/>
    <property type="molecule type" value="Genomic_DNA"/>
</dbReference>
<dbReference type="Proteomes" id="UP000320184">
    <property type="component" value="Unassembled WGS sequence"/>
</dbReference>
<organism evidence="2 3">
    <name type="scientific">Eiseniibacteriota bacterium</name>
    <dbReference type="NCBI Taxonomy" id="2212470"/>
    <lineage>
        <taxon>Bacteria</taxon>
        <taxon>Candidatus Eiseniibacteriota</taxon>
    </lineage>
</organism>
<gene>
    <name evidence="2" type="ORF">E6K73_12335</name>
</gene>
<accession>A0A538SA83</accession>